<sequence length="54" mass="6454">MANQSRPWTVNRMEEMENCFQLKLAGVHTDFPEEAKICSSKIGKKKEKHNWRKY</sequence>
<name>A0A974NZM5_ENTFL</name>
<dbReference type="AlphaFoldDB" id="A0A974NZM5"/>
<dbReference type="GO" id="GO:0008081">
    <property type="term" value="F:phosphoric diester hydrolase activity"/>
    <property type="evidence" value="ECO:0007669"/>
    <property type="project" value="InterPro"/>
</dbReference>
<organism evidence="1">
    <name type="scientific">Enterococcus faecalis</name>
    <name type="common">Streptococcus faecalis</name>
    <dbReference type="NCBI Taxonomy" id="1351"/>
    <lineage>
        <taxon>Bacteria</taxon>
        <taxon>Bacillati</taxon>
        <taxon>Bacillota</taxon>
        <taxon>Bacilli</taxon>
        <taxon>Lactobacillales</taxon>
        <taxon>Enterococcaceae</taxon>
        <taxon>Enterococcus</taxon>
    </lineage>
</organism>
<dbReference type="Gene3D" id="3.20.20.190">
    <property type="entry name" value="Phosphatidylinositol (PI) phosphodiesterase"/>
    <property type="match status" value="1"/>
</dbReference>
<accession>A0A974NZM5</accession>
<dbReference type="EMBL" id="CP068242">
    <property type="protein sequence ID" value="QQV79597.1"/>
    <property type="molecule type" value="Genomic_DNA"/>
</dbReference>
<gene>
    <name evidence="1" type="ORF">JG559_00450</name>
</gene>
<protein>
    <submittedName>
        <fullName evidence="1">Uncharacterized protein</fullName>
    </submittedName>
</protein>
<reference evidence="1" key="1">
    <citation type="submission" date="2021-01" db="EMBL/GenBank/DDBJ databases">
        <title>Enterococcus.</title>
        <authorList>
            <person name="Du X."/>
            <person name="Wang N."/>
        </authorList>
    </citation>
    <scope>NUCLEOTIDE SEQUENCE [LARGE SCALE GENOMIC DNA]</scope>
    <source>
        <strain evidence="1">T90-2</strain>
    </source>
</reference>
<evidence type="ECO:0000313" key="1">
    <source>
        <dbReference type="EMBL" id="QQV79597.1"/>
    </source>
</evidence>
<dbReference type="InterPro" id="IPR017946">
    <property type="entry name" value="PLC-like_Pdiesterase_TIM-brl"/>
</dbReference>
<proteinExistence type="predicted"/>
<dbReference type="GO" id="GO:0006629">
    <property type="term" value="P:lipid metabolic process"/>
    <property type="evidence" value="ECO:0007669"/>
    <property type="project" value="InterPro"/>
</dbReference>